<accession>A0A6P8J2U2</accession>
<gene>
    <name evidence="3" type="primary">LOC116308061</name>
</gene>
<sequence length="156" mass="17559">MFVVVRFGDDEQRLFNTNCRAKILYENIKERCNCQSEDVIDLADENGFLKNLPGRPPNEYATTFLPNRSTFILLQITEDNTSKQKQSVYTPLLRGVSESIPDFLAKLYSKKVNPEISIPGPVISRSQSPKPSAIGKGKLASKTQVRATPRSKGRFH</sequence>
<dbReference type="RefSeq" id="XP_031574276.1">
    <property type="nucleotide sequence ID" value="XM_031718416.1"/>
</dbReference>
<evidence type="ECO:0000256" key="1">
    <source>
        <dbReference type="SAM" id="MobiDB-lite"/>
    </source>
</evidence>
<dbReference type="PANTHER" id="PTHR33887:SF5">
    <property type="entry name" value="PB1 DOMAIN-CONTAINING PROTEIN"/>
    <property type="match status" value="1"/>
</dbReference>
<dbReference type="KEGG" id="aten:116308061"/>
<dbReference type="PANTHER" id="PTHR33887">
    <property type="entry name" value="PB1 DOMAIN-CONTAINING PROTEIN"/>
    <property type="match status" value="1"/>
</dbReference>
<keyword evidence="2" id="KW-1185">Reference proteome</keyword>
<dbReference type="OrthoDB" id="2109241at2759"/>
<protein>
    <submittedName>
        <fullName evidence="3">Uncharacterized protein CXorf65 homolog</fullName>
    </submittedName>
</protein>
<evidence type="ECO:0000313" key="2">
    <source>
        <dbReference type="Proteomes" id="UP000515163"/>
    </source>
</evidence>
<dbReference type="Pfam" id="PF15874">
    <property type="entry name" value="Il2rg"/>
    <property type="match status" value="1"/>
</dbReference>
<evidence type="ECO:0000313" key="3">
    <source>
        <dbReference type="RefSeq" id="XP_031574276.1"/>
    </source>
</evidence>
<organism evidence="2 3">
    <name type="scientific">Actinia tenebrosa</name>
    <name type="common">Australian red waratah sea anemone</name>
    <dbReference type="NCBI Taxonomy" id="6105"/>
    <lineage>
        <taxon>Eukaryota</taxon>
        <taxon>Metazoa</taxon>
        <taxon>Cnidaria</taxon>
        <taxon>Anthozoa</taxon>
        <taxon>Hexacorallia</taxon>
        <taxon>Actiniaria</taxon>
        <taxon>Actiniidae</taxon>
        <taxon>Actinia</taxon>
    </lineage>
</organism>
<dbReference type="GeneID" id="116308061"/>
<dbReference type="InterPro" id="IPR039471">
    <property type="entry name" value="CXorf65-like"/>
</dbReference>
<dbReference type="Proteomes" id="UP000515163">
    <property type="component" value="Unplaced"/>
</dbReference>
<dbReference type="InParanoid" id="A0A6P8J2U2"/>
<reference evidence="3" key="1">
    <citation type="submission" date="2025-08" db="UniProtKB">
        <authorList>
            <consortium name="RefSeq"/>
        </authorList>
    </citation>
    <scope>IDENTIFICATION</scope>
    <source>
        <tissue evidence="3">Tentacle</tissue>
    </source>
</reference>
<name>A0A6P8J2U2_ACTTE</name>
<proteinExistence type="predicted"/>
<feature type="region of interest" description="Disordered" evidence="1">
    <location>
        <begin position="118"/>
        <end position="156"/>
    </location>
</feature>
<dbReference type="AlphaFoldDB" id="A0A6P8J2U2"/>